<name>A0ABQ7G8C0_DUNSA</name>
<feature type="region of interest" description="Disordered" evidence="2">
    <location>
        <begin position="89"/>
        <end position="111"/>
    </location>
</feature>
<organism evidence="3 4">
    <name type="scientific">Dunaliella salina</name>
    <name type="common">Green alga</name>
    <name type="synonym">Protococcus salinus</name>
    <dbReference type="NCBI Taxonomy" id="3046"/>
    <lineage>
        <taxon>Eukaryota</taxon>
        <taxon>Viridiplantae</taxon>
        <taxon>Chlorophyta</taxon>
        <taxon>core chlorophytes</taxon>
        <taxon>Chlorophyceae</taxon>
        <taxon>CS clade</taxon>
        <taxon>Chlamydomonadales</taxon>
        <taxon>Dunaliellaceae</taxon>
        <taxon>Dunaliella</taxon>
    </lineage>
</organism>
<feature type="region of interest" description="Disordered" evidence="2">
    <location>
        <begin position="211"/>
        <end position="232"/>
    </location>
</feature>
<feature type="compositionally biased region" description="Basic and acidic residues" evidence="2">
    <location>
        <begin position="451"/>
        <end position="480"/>
    </location>
</feature>
<protein>
    <submittedName>
        <fullName evidence="3">Uncharacterized protein</fullName>
    </submittedName>
</protein>
<feature type="region of interest" description="Disordered" evidence="2">
    <location>
        <begin position="653"/>
        <end position="723"/>
    </location>
</feature>
<feature type="coiled-coil region" evidence="1">
    <location>
        <begin position="257"/>
        <end position="284"/>
    </location>
</feature>
<feature type="region of interest" description="Disordered" evidence="2">
    <location>
        <begin position="1"/>
        <end position="62"/>
    </location>
</feature>
<feature type="region of interest" description="Disordered" evidence="2">
    <location>
        <begin position="370"/>
        <end position="593"/>
    </location>
</feature>
<comment type="caution">
    <text evidence="3">The sequence shown here is derived from an EMBL/GenBank/DDBJ whole genome shotgun (WGS) entry which is preliminary data.</text>
</comment>
<feature type="compositionally biased region" description="Basic and acidic residues" evidence="2">
    <location>
        <begin position="17"/>
        <end position="30"/>
    </location>
</feature>
<feature type="compositionally biased region" description="Pro residues" evidence="2">
    <location>
        <begin position="215"/>
        <end position="228"/>
    </location>
</feature>
<feature type="compositionally biased region" description="Polar residues" evidence="2">
    <location>
        <begin position="545"/>
        <end position="580"/>
    </location>
</feature>
<evidence type="ECO:0000313" key="3">
    <source>
        <dbReference type="EMBL" id="KAF5830864.1"/>
    </source>
</evidence>
<dbReference type="EMBL" id="MU069999">
    <property type="protein sequence ID" value="KAF5830864.1"/>
    <property type="molecule type" value="Genomic_DNA"/>
</dbReference>
<proteinExistence type="predicted"/>
<feature type="compositionally biased region" description="Low complexity" evidence="2">
    <location>
        <begin position="1011"/>
        <end position="1033"/>
    </location>
</feature>
<feature type="compositionally biased region" description="Basic and acidic residues" evidence="2">
    <location>
        <begin position="709"/>
        <end position="719"/>
    </location>
</feature>
<sequence length="1207" mass="127149">MVSMGPPPNKRGQGKAPGEKLPRAPSKEPSKGQGSKGPPPKGQPRRSGGAVPASAQDKADLLAQLTRQAEVNTRILERERAQLLAMGIQEHTETQSQFGGGLTEPSPLQNHPPWPVAPPPHRGPEAGNRNHVFMGAPGRVFDPQQVPGLGGPPEATAFPAASAGGWGPNGGADEDAVGAAFFAEDNAGNQTQNPEATFPDSPSFQPGMVFSIPAQPGPPPPPPGPPSFGGPGVTLAPLAGDPGVSLVLSVAGSREERAAIEARQEAYRRELEEQIRQKHEAAAAQGLPLRGARAAHAHAAPPAMPPPRAYGGGGEPIRMGDGSPMVDLRMAHQHANVANLPPSGFPPHAPPPPWGNHLQRTLMAGLAQPRCMKSPNGRGVQKRNAALSELKAGPSEEQKRHKEAARAQLARDLEDQIRQKREREAKQKAEEAAQVEKEEAELRAYHAQIEAQKEEERRAARAQEQAKEMQKAKMAEEQRASSEQVFKSAKGPARRGNKKLIEADWLDAPKQPPAASRSDMEASKSGAGMDSGFAQERAMGGRKSTGPQRGSVNSREGMSFGNSQPDEGSTVVQSKASQAHSRAKSEAKSDWSDVDANGIAQLLAALQAEQARLREDFARQADAMDRLAKDAGAAALERDKAWQEVERVRGALAGHSAMAPSPSSGDPKPGWANLNGAGWNDGQARASVNEARQSIREALHAPLKSSKAAAHEPLLDHKSSTCNKKLSTPLEASWAAAREPLLVHKSRSSDRPLHGSPPEPELLNLEAQGSFGEDGLGEENAYMYAGPASPPRQARLQFSDDLWQDDPGSHHVVHSYGLEPMPSASPLQLAGQHNNASPSMIPKPPTMQAKRQQSRGNSFFHGLDASREVPGAKRLPLQPPPIDVSVAGRRKNMDRGRSPAILTSNHMPSPQEGGRQGGRGRAVGGGGMAGESLGGAPARQYSERPAVSKTQQQRLQEQKQQRLEPHMPKKAGVGAGGAGGVGVGRGGPGPSVGNRGVGAGGTREEVGSSALLQQQRLDQRRSQQQQQQQQQQRQVDDAGVGLERQRTPAAGVAAGRASEGLALRVPSAEGRQQGPSSLSSGPPSHPSKQPMRRGWDAPLAELELAQRSAQEVSADEGVQAGPALSRFSAGGLSASKQQSLEDDPVFLAHSTLPIHRVDGHLSMGEVTMDDVGAAAATAAAQGAGSKPGADGQAEETEEEYTPVASPA</sequence>
<evidence type="ECO:0000256" key="2">
    <source>
        <dbReference type="SAM" id="MobiDB-lite"/>
    </source>
</evidence>
<feature type="compositionally biased region" description="Gly residues" evidence="2">
    <location>
        <begin position="914"/>
        <end position="933"/>
    </location>
</feature>
<feature type="compositionally biased region" description="Gly residues" evidence="2">
    <location>
        <begin position="973"/>
        <end position="1001"/>
    </location>
</feature>
<keyword evidence="4" id="KW-1185">Reference proteome</keyword>
<feature type="compositionally biased region" description="Basic and acidic residues" evidence="2">
    <location>
        <begin position="956"/>
        <end position="967"/>
    </location>
</feature>
<evidence type="ECO:0000256" key="1">
    <source>
        <dbReference type="SAM" id="Coils"/>
    </source>
</evidence>
<keyword evidence="1" id="KW-0175">Coiled coil</keyword>
<reference evidence="3" key="1">
    <citation type="submission" date="2017-08" db="EMBL/GenBank/DDBJ databases">
        <authorList>
            <person name="Polle J.E."/>
            <person name="Barry K."/>
            <person name="Cushman J."/>
            <person name="Schmutz J."/>
            <person name="Tran D."/>
            <person name="Hathwaick L.T."/>
            <person name="Yim W.C."/>
            <person name="Jenkins J."/>
            <person name="Mckie-Krisberg Z.M."/>
            <person name="Prochnik S."/>
            <person name="Lindquist E."/>
            <person name="Dockter R.B."/>
            <person name="Adam C."/>
            <person name="Molina H."/>
            <person name="Bunkerborg J."/>
            <person name="Jin E."/>
            <person name="Buchheim M."/>
            <person name="Magnuson J."/>
        </authorList>
    </citation>
    <scope>NUCLEOTIDE SEQUENCE</scope>
    <source>
        <strain evidence="3">CCAP 19/18</strain>
    </source>
</reference>
<dbReference type="Proteomes" id="UP000815325">
    <property type="component" value="Unassembled WGS sequence"/>
</dbReference>
<gene>
    <name evidence="3" type="ORF">DUNSADRAFT_13944</name>
</gene>
<feature type="compositionally biased region" description="Basic and acidic residues" evidence="2">
    <location>
        <begin position="409"/>
        <end position="444"/>
    </location>
</feature>
<feature type="region of interest" description="Disordered" evidence="2">
    <location>
        <begin position="743"/>
        <end position="1117"/>
    </location>
</feature>
<feature type="region of interest" description="Disordered" evidence="2">
    <location>
        <begin position="1176"/>
        <end position="1207"/>
    </location>
</feature>
<accession>A0ABQ7G8C0</accession>
<evidence type="ECO:0000313" key="4">
    <source>
        <dbReference type="Proteomes" id="UP000815325"/>
    </source>
</evidence>